<dbReference type="EMBL" id="BKCJ010262215">
    <property type="protein sequence ID" value="GEZ29560.1"/>
    <property type="molecule type" value="Genomic_DNA"/>
</dbReference>
<sequence>MFDTREAPSSSSKHQSAPHSKQPVEDLPIPDDVNFSDSKDTDTAHLSKIKTRPDWLNLADALAKLHKDPEENKLLSKTGDMGSFIKWLCKRIGKKKLSKSDLEGPVFKVVKVFHENNISLQFYIEECHRLLTDQVDLVNPEAHRLVPGVSKLLPLGGLPDFRLEELVPSLWIESERDYNISAAYGITYWWFKRKEFYITRHSVPFDHRAVRSHIADYNEYKISEVDFKNLHPNDFEDIIESYQTKLNLTEPRWGALDFLFKEAYTIFNKPRVVIYRDTNDKKKMLRRMSMENRNWSKDDKRRSEEFMEVIERRLKI</sequence>
<accession>A0A699I955</accession>
<reference evidence="2" key="1">
    <citation type="journal article" date="2019" name="Sci. Rep.">
        <title>Draft genome of Tanacetum cinerariifolium, the natural source of mosquito coil.</title>
        <authorList>
            <person name="Yamashiro T."/>
            <person name="Shiraishi A."/>
            <person name="Satake H."/>
            <person name="Nakayama K."/>
        </authorList>
    </citation>
    <scope>NUCLEOTIDE SEQUENCE</scope>
</reference>
<feature type="compositionally biased region" description="Low complexity" evidence="1">
    <location>
        <begin position="7"/>
        <end position="21"/>
    </location>
</feature>
<proteinExistence type="predicted"/>
<organism evidence="2">
    <name type="scientific">Tanacetum cinerariifolium</name>
    <name type="common">Dalmatian daisy</name>
    <name type="synonym">Chrysanthemum cinerariifolium</name>
    <dbReference type="NCBI Taxonomy" id="118510"/>
    <lineage>
        <taxon>Eukaryota</taxon>
        <taxon>Viridiplantae</taxon>
        <taxon>Streptophyta</taxon>
        <taxon>Embryophyta</taxon>
        <taxon>Tracheophyta</taxon>
        <taxon>Spermatophyta</taxon>
        <taxon>Magnoliopsida</taxon>
        <taxon>eudicotyledons</taxon>
        <taxon>Gunneridae</taxon>
        <taxon>Pentapetalae</taxon>
        <taxon>asterids</taxon>
        <taxon>campanulids</taxon>
        <taxon>Asterales</taxon>
        <taxon>Asteraceae</taxon>
        <taxon>Asteroideae</taxon>
        <taxon>Anthemideae</taxon>
        <taxon>Anthemidinae</taxon>
        <taxon>Tanacetum</taxon>
    </lineage>
</organism>
<evidence type="ECO:0000256" key="1">
    <source>
        <dbReference type="SAM" id="MobiDB-lite"/>
    </source>
</evidence>
<protein>
    <submittedName>
        <fullName evidence="2">Uncharacterized protein</fullName>
    </submittedName>
</protein>
<dbReference type="AlphaFoldDB" id="A0A699I955"/>
<name>A0A699I955_TANCI</name>
<gene>
    <name evidence="2" type="ORF">Tci_501533</name>
</gene>
<evidence type="ECO:0000313" key="2">
    <source>
        <dbReference type="EMBL" id="GEZ29560.1"/>
    </source>
</evidence>
<feature type="region of interest" description="Disordered" evidence="1">
    <location>
        <begin position="1"/>
        <end position="40"/>
    </location>
</feature>
<comment type="caution">
    <text evidence="2">The sequence shown here is derived from an EMBL/GenBank/DDBJ whole genome shotgun (WGS) entry which is preliminary data.</text>
</comment>